<accession>V4SPU9</accession>
<evidence type="ECO:0000259" key="2">
    <source>
        <dbReference type="Pfam" id="PF24758"/>
    </source>
</evidence>
<keyword evidence="4" id="KW-1185">Reference proteome</keyword>
<dbReference type="Proteomes" id="UP000030687">
    <property type="component" value="Unassembled WGS sequence"/>
</dbReference>
<dbReference type="InterPro" id="IPR036047">
    <property type="entry name" value="F-box-like_dom_sf"/>
</dbReference>
<dbReference type="SUPFAM" id="SSF81383">
    <property type="entry name" value="F-box domain"/>
    <property type="match status" value="1"/>
</dbReference>
<evidence type="ECO:0000313" key="4">
    <source>
        <dbReference type="Proteomes" id="UP000030687"/>
    </source>
</evidence>
<feature type="non-terminal residue" evidence="3">
    <location>
        <position position="399"/>
    </location>
</feature>
<dbReference type="SUPFAM" id="SSF52047">
    <property type="entry name" value="RNI-like"/>
    <property type="match status" value="1"/>
</dbReference>
<proteinExistence type="predicted"/>
<dbReference type="AlphaFoldDB" id="V4SPU9"/>
<name>V4SPU9_CITCL</name>
<feature type="domain" description="F-box/LRR-repeat protein 15/At3g58940/PEG3-like LRR" evidence="2">
    <location>
        <begin position="88"/>
        <end position="223"/>
    </location>
</feature>
<dbReference type="EMBL" id="KI536925">
    <property type="protein sequence ID" value="ESR40955.1"/>
    <property type="molecule type" value="Genomic_DNA"/>
</dbReference>
<sequence>MENGMCDRKKERRRIDDVDRISALPEPILQLIMSFLPFNRLVQISVLSKAWLQAWRTFPVLEIDEIKSRPNKKLTFRSHDALNLANQCIRYAIANNVKELELEHMHPLDRWYSLPQMVLCSKSVNVLKLQGYKLESLPLGNDLNLSLRKLSLSNVYADEQVLNNLVAQCPLIEDLEFDCCQGFKSLDIKAPNASSIAIATLLKCEVSITSCKNLKRLVLWNCSFTDEWLCNQISRLPLLEHLFIRCCQNIERIKISSTPLKTLCICMCERLVEVEIYTPNLRIFKYDGDVVSLSSGALTLSVTELCFSSHDVDSQWYVNYTELLARFHKYSKVLNLRSRDCEFTYNQQPVYEGKIAECCKSLPISCWEHCIKEVEIDVNSTYFKMNMNTHEIHRISKVE</sequence>
<dbReference type="InterPro" id="IPR053772">
    <property type="entry name" value="At1g61320/At1g61330-like"/>
</dbReference>
<dbReference type="InParanoid" id="V4SPU9"/>
<gene>
    <name evidence="3" type="ORF">CICLE_v10027565mg</name>
</gene>
<dbReference type="Gramene" id="ESR40955">
    <property type="protein sequence ID" value="ESR40955"/>
    <property type="gene ID" value="CICLE_v10027565mg"/>
</dbReference>
<organism evidence="3 4">
    <name type="scientific">Citrus clementina</name>
    <name type="common">Clementine</name>
    <name type="synonym">Citrus deliciosa x Citrus sinensis</name>
    <dbReference type="NCBI Taxonomy" id="85681"/>
    <lineage>
        <taxon>Eukaryota</taxon>
        <taxon>Viridiplantae</taxon>
        <taxon>Streptophyta</taxon>
        <taxon>Embryophyta</taxon>
        <taxon>Tracheophyta</taxon>
        <taxon>Spermatophyta</taxon>
        <taxon>Magnoliopsida</taxon>
        <taxon>eudicotyledons</taxon>
        <taxon>Gunneridae</taxon>
        <taxon>Pentapetalae</taxon>
        <taxon>rosids</taxon>
        <taxon>malvids</taxon>
        <taxon>Sapindales</taxon>
        <taxon>Rutaceae</taxon>
        <taxon>Aurantioideae</taxon>
        <taxon>Citrus</taxon>
    </lineage>
</organism>
<dbReference type="Pfam" id="PF24758">
    <property type="entry name" value="LRR_At5g56370"/>
    <property type="match status" value="1"/>
</dbReference>
<dbReference type="Gene3D" id="3.80.10.10">
    <property type="entry name" value="Ribonuclease Inhibitor"/>
    <property type="match status" value="1"/>
</dbReference>
<feature type="domain" description="F-box" evidence="1">
    <location>
        <begin position="21"/>
        <end position="59"/>
    </location>
</feature>
<dbReference type="InterPro" id="IPR001810">
    <property type="entry name" value="F-box_dom"/>
</dbReference>
<dbReference type="KEGG" id="cic:CICLE_v10027565mg"/>
<dbReference type="PANTHER" id="PTHR34145:SF28">
    <property type="entry name" value="F-BOX DOMAIN-CONTAINING PROTEIN"/>
    <property type="match status" value="1"/>
</dbReference>
<dbReference type="PANTHER" id="PTHR34145">
    <property type="entry name" value="OS02G0105600 PROTEIN"/>
    <property type="match status" value="1"/>
</dbReference>
<evidence type="ECO:0000259" key="1">
    <source>
        <dbReference type="Pfam" id="PF00646"/>
    </source>
</evidence>
<dbReference type="InterPro" id="IPR055411">
    <property type="entry name" value="LRR_FXL15/At3g58940/PEG3-like"/>
</dbReference>
<reference evidence="3 4" key="1">
    <citation type="submission" date="2013-10" db="EMBL/GenBank/DDBJ databases">
        <authorList>
            <consortium name="International Citrus Genome Consortium"/>
            <person name="Jenkins J."/>
            <person name="Schmutz J."/>
            <person name="Prochnik S."/>
            <person name="Rokhsar D."/>
            <person name="Gmitter F."/>
            <person name="Ollitrault P."/>
            <person name="Machado M."/>
            <person name="Talon M."/>
            <person name="Wincker P."/>
            <person name="Jaillon O."/>
            <person name="Morgante M."/>
        </authorList>
    </citation>
    <scope>NUCLEOTIDE SEQUENCE</scope>
    <source>
        <strain evidence="4">cv. Clemenules</strain>
    </source>
</reference>
<dbReference type="Pfam" id="PF00646">
    <property type="entry name" value="F-box"/>
    <property type="match status" value="1"/>
</dbReference>
<protein>
    <submittedName>
        <fullName evidence="3">Uncharacterized protein</fullName>
    </submittedName>
</protein>
<dbReference type="InterPro" id="IPR032675">
    <property type="entry name" value="LRR_dom_sf"/>
</dbReference>
<dbReference type="OMA" id="THEIHRI"/>
<evidence type="ECO:0000313" key="3">
    <source>
        <dbReference type="EMBL" id="ESR40955.1"/>
    </source>
</evidence>
<dbReference type="eggNOG" id="ENOG502S2H2">
    <property type="taxonomic scope" value="Eukaryota"/>
</dbReference>